<evidence type="ECO:0000313" key="3">
    <source>
        <dbReference type="Proteomes" id="UP000282087"/>
    </source>
</evidence>
<sequence>MKRMLVGMFQFPHRHNRDHQGVCEPKNGLPTVPQRRLGAGAQPSRSSPGNLALLHASVDKGDLGFVPLADLRALLQEN</sequence>
<dbReference type="EMBL" id="QLLG01000081">
    <property type="protein sequence ID" value="RMX68302.1"/>
    <property type="molecule type" value="Genomic_DNA"/>
</dbReference>
<dbReference type="VEuPathDB" id="FungiDB:DD237_007404"/>
<gene>
    <name evidence="2" type="ORF">DD237_007404</name>
    <name evidence="1" type="ORF">DD238_007564</name>
</gene>
<dbReference type="AlphaFoldDB" id="A0A3M6VPS9"/>
<comment type="caution">
    <text evidence="1">The sequence shown here is derived from an EMBL/GenBank/DDBJ whole genome shotgun (WGS) entry which is preliminary data.</text>
</comment>
<organism evidence="1 3">
    <name type="scientific">Peronospora effusa</name>
    <dbReference type="NCBI Taxonomy" id="542832"/>
    <lineage>
        <taxon>Eukaryota</taxon>
        <taxon>Sar</taxon>
        <taxon>Stramenopiles</taxon>
        <taxon>Oomycota</taxon>
        <taxon>Peronosporomycetes</taxon>
        <taxon>Peronosporales</taxon>
        <taxon>Peronosporaceae</taxon>
        <taxon>Peronospora</taxon>
    </lineage>
</organism>
<dbReference type="EMBL" id="QKXF01000149">
    <property type="protein sequence ID" value="RQM15616.1"/>
    <property type="molecule type" value="Genomic_DNA"/>
</dbReference>
<evidence type="ECO:0000313" key="4">
    <source>
        <dbReference type="Proteomes" id="UP000286097"/>
    </source>
</evidence>
<dbReference type="Proteomes" id="UP000286097">
    <property type="component" value="Unassembled WGS sequence"/>
</dbReference>
<evidence type="ECO:0000313" key="1">
    <source>
        <dbReference type="EMBL" id="RMX68302.1"/>
    </source>
</evidence>
<protein>
    <submittedName>
        <fullName evidence="1">Uncharacterized protein</fullName>
    </submittedName>
</protein>
<evidence type="ECO:0000313" key="2">
    <source>
        <dbReference type="EMBL" id="RQM15616.1"/>
    </source>
</evidence>
<accession>A0A3M6VPS9</accession>
<dbReference type="Proteomes" id="UP000282087">
    <property type="component" value="Unassembled WGS sequence"/>
</dbReference>
<keyword evidence="3" id="KW-1185">Reference proteome</keyword>
<reference evidence="3 4" key="1">
    <citation type="submission" date="2018-06" db="EMBL/GenBank/DDBJ databases">
        <title>Comparative genomics of downy mildews reveals potential adaptations to biotrophy.</title>
        <authorList>
            <person name="Fletcher K."/>
            <person name="Klosterman S.J."/>
            <person name="Derevnina L."/>
            <person name="Martin F."/>
            <person name="Koike S."/>
            <person name="Reyes Chin-Wo S."/>
            <person name="Mou B."/>
            <person name="Michelmore R."/>
        </authorList>
    </citation>
    <scope>NUCLEOTIDE SEQUENCE [LARGE SCALE GENOMIC DNA]</scope>
    <source>
        <strain evidence="2 4">R13</strain>
        <strain evidence="1 3">R14</strain>
    </source>
</reference>
<name>A0A3M6VPS9_9STRA</name>
<proteinExistence type="predicted"/>